<dbReference type="InterPro" id="IPR015655">
    <property type="entry name" value="PP2C"/>
</dbReference>
<dbReference type="Pfam" id="PF13672">
    <property type="entry name" value="PP2C_2"/>
    <property type="match status" value="1"/>
</dbReference>
<protein>
    <submittedName>
        <fullName evidence="2">Protein serine/threonine phosphatase PrpC, regulation of stationary phase</fullName>
    </submittedName>
</protein>
<dbReference type="SMART" id="SM00331">
    <property type="entry name" value="PP2C_SIG"/>
    <property type="match status" value="1"/>
</dbReference>
<dbReference type="PANTHER" id="PTHR47992">
    <property type="entry name" value="PROTEIN PHOSPHATASE"/>
    <property type="match status" value="1"/>
</dbReference>
<dbReference type="AlphaFoldDB" id="A0A0C2D5D4"/>
<gene>
    <name evidence="2" type="ORF">DB30_04082</name>
</gene>
<dbReference type="InterPro" id="IPR001932">
    <property type="entry name" value="PPM-type_phosphatase-like_dom"/>
</dbReference>
<evidence type="ECO:0000313" key="3">
    <source>
        <dbReference type="Proteomes" id="UP000031599"/>
    </source>
</evidence>
<accession>A0A0C2D5D4</accession>
<reference evidence="2 3" key="1">
    <citation type="submission" date="2014-12" db="EMBL/GenBank/DDBJ databases">
        <title>Genome assembly of Enhygromyxa salina DSM 15201.</title>
        <authorList>
            <person name="Sharma G."/>
            <person name="Subramanian S."/>
        </authorList>
    </citation>
    <scope>NUCLEOTIDE SEQUENCE [LARGE SCALE GENOMIC DNA]</scope>
    <source>
        <strain evidence="2 3">DSM 15201</strain>
    </source>
</reference>
<evidence type="ECO:0000313" key="2">
    <source>
        <dbReference type="EMBL" id="KIG16920.1"/>
    </source>
</evidence>
<proteinExistence type="predicted"/>
<sequence>MRVRYFGHTDVGLKRSHNEDAFLADPELGLFVVCDGVGGRARGEIASREAVDFIWEWFKREEPTLNELRTEPQTPESVGKLCQLMRGAIQNATYMVHSLGELNPDQRGMSTTASAFYVAGSLGIVGQVGDSRVYLSRDDRVSQLTEDHTLVNYQLKHGLITPEEAKRSRIRNVITRAVGHKDYVEVDTLPIPLFARDRVLLCSDGLHGYLNDKALGRIMAKDVQEAVLESIRFANEQGGSDNITSLLVEFVD</sequence>
<name>A0A0C2D5D4_9BACT</name>
<organism evidence="2 3">
    <name type="scientific">Enhygromyxa salina</name>
    <dbReference type="NCBI Taxonomy" id="215803"/>
    <lineage>
        <taxon>Bacteria</taxon>
        <taxon>Pseudomonadati</taxon>
        <taxon>Myxococcota</taxon>
        <taxon>Polyangia</taxon>
        <taxon>Nannocystales</taxon>
        <taxon>Nannocystaceae</taxon>
        <taxon>Enhygromyxa</taxon>
    </lineage>
</organism>
<dbReference type="InterPro" id="IPR036457">
    <property type="entry name" value="PPM-type-like_dom_sf"/>
</dbReference>
<dbReference type="Proteomes" id="UP000031599">
    <property type="component" value="Unassembled WGS sequence"/>
</dbReference>
<dbReference type="RefSeq" id="WP_052548923.1">
    <property type="nucleotide sequence ID" value="NZ_JMCC02000031.1"/>
</dbReference>
<dbReference type="EMBL" id="JMCC02000031">
    <property type="protein sequence ID" value="KIG16920.1"/>
    <property type="molecule type" value="Genomic_DNA"/>
</dbReference>
<evidence type="ECO:0000259" key="1">
    <source>
        <dbReference type="PROSITE" id="PS51746"/>
    </source>
</evidence>
<dbReference type="PROSITE" id="PS51746">
    <property type="entry name" value="PPM_2"/>
    <property type="match status" value="1"/>
</dbReference>
<dbReference type="Gene3D" id="3.60.40.10">
    <property type="entry name" value="PPM-type phosphatase domain"/>
    <property type="match status" value="1"/>
</dbReference>
<feature type="domain" description="PPM-type phosphatase" evidence="1">
    <location>
        <begin position="5"/>
        <end position="250"/>
    </location>
</feature>
<comment type="caution">
    <text evidence="2">The sequence shown here is derived from an EMBL/GenBank/DDBJ whole genome shotgun (WGS) entry which is preliminary data.</text>
</comment>
<dbReference type="SUPFAM" id="SSF81606">
    <property type="entry name" value="PP2C-like"/>
    <property type="match status" value="1"/>
</dbReference>
<dbReference type="SMART" id="SM00332">
    <property type="entry name" value="PP2Cc"/>
    <property type="match status" value="1"/>
</dbReference>
<dbReference type="GO" id="GO:0004722">
    <property type="term" value="F:protein serine/threonine phosphatase activity"/>
    <property type="evidence" value="ECO:0007669"/>
    <property type="project" value="InterPro"/>
</dbReference>
<dbReference type="CDD" id="cd00143">
    <property type="entry name" value="PP2Cc"/>
    <property type="match status" value="1"/>
</dbReference>